<protein>
    <submittedName>
        <fullName evidence="1">Uncharacterized protein</fullName>
    </submittedName>
</protein>
<gene>
    <name evidence="1" type="ORF">JMJ77_008736</name>
</gene>
<evidence type="ECO:0000313" key="1">
    <source>
        <dbReference type="EMBL" id="KAG7041031.1"/>
    </source>
</evidence>
<proteinExistence type="predicted"/>
<sequence length="70" mass="7913">MEIQIPVKIHTDRCITEQVIAGPSYSIDTRHPGLFLGEYRRVKTFFVCMFLVDPCSRVKTADPAPGSCNR</sequence>
<name>A0A9P7QVG3_9PEZI</name>
<accession>A0A9P7QVG3</accession>
<keyword evidence="2" id="KW-1185">Reference proteome</keyword>
<organism evidence="1 2">
    <name type="scientific">Colletotrichum scovillei</name>
    <dbReference type="NCBI Taxonomy" id="1209932"/>
    <lineage>
        <taxon>Eukaryota</taxon>
        <taxon>Fungi</taxon>
        <taxon>Dikarya</taxon>
        <taxon>Ascomycota</taxon>
        <taxon>Pezizomycotina</taxon>
        <taxon>Sordariomycetes</taxon>
        <taxon>Hypocreomycetidae</taxon>
        <taxon>Glomerellales</taxon>
        <taxon>Glomerellaceae</taxon>
        <taxon>Colletotrichum</taxon>
        <taxon>Colletotrichum acutatum species complex</taxon>
    </lineage>
</organism>
<evidence type="ECO:0000313" key="2">
    <source>
        <dbReference type="Proteomes" id="UP000699042"/>
    </source>
</evidence>
<dbReference type="EMBL" id="JAESDN010000016">
    <property type="protein sequence ID" value="KAG7041031.1"/>
    <property type="molecule type" value="Genomic_DNA"/>
</dbReference>
<comment type="caution">
    <text evidence="1">The sequence shown here is derived from an EMBL/GenBank/DDBJ whole genome shotgun (WGS) entry which is preliminary data.</text>
</comment>
<dbReference type="AlphaFoldDB" id="A0A9P7QVG3"/>
<reference evidence="1" key="1">
    <citation type="submission" date="2021-05" db="EMBL/GenBank/DDBJ databases">
        <title>Comparative genomics of three Colletotrichum scovillei strains and genetic complementation revealed genes involved fungal growth and virulence on chili pepper.</title>
        <authorList>
            <person name="Hsieh D.-K."/>
            <person name="Chuang S.-C."/>
            <person name="Chen C.-Y."/>
            <person name="Chao Y.-T."/>
            <person name="Lu M.-Y.J."/>
            <person name="Lee M.-H."/>
            <person name="Shih M.-C."/>
        </authorList>
    </citation>
    <scope>NUCLEOTIDE SEQUENCE</scope>
    <source>
        <strain evidence="1">Coll-153</strain>
    </source>
</reference>
<dbReference type="Proteomes" id="UP000699042">
    <property type="component" value="Unassembled WGS sequence"/>
</dbReference>